<dbReference type="OrthoDB" id="591557at2759"/>
<dbReference type="PANTHER" id="PTHR45855:SF12">
    <property type="entry name" value="TRANSCRIPTION FACTOR PIF7-LIKE ISOFORM X1"/>
    <property type="match status" value="1"/>
</dbReference>
<organism evidence="3 4">
    <name type="scientific">Rhododendron simsii</name>
    <name type="common">Sims's rhododendron</name>
    <dbReference type="NCBI Taxonomy" id="118357"/>
    <lineage>
        <taxon>Eukaryota</taxon>
        <taxon>Viridiplantae</taxon>
        <taxon>Streptophyta</taxon>
        <taxon>Embryophyta</taxon>
        <taxon>Tracheophyta</taxon>
        <taxon>Spermatophyta</taxon>
        <taxon>Magnoliopsida</taxon>
        <taxon>eudicotyledons</taxon>
        <taxon>Gunneridae</taxon>
        <taxon>Pentapetalae</taxon>
        <taxon>asterids</taxon>
        <taxon>Ericales</taxon>
        <taxon>Ericaceae</taxon>
        <taxon>Ericoideae</taxon>
        <taxon>Rhodoreae</taxon>
        <taxon>Rhododendron</taxon>
    </lineage>
</organism>
<feature type="domain" description="F-box associated beta-propeller type 3" evidence="2">
    <location>
        <begin position="369"/>
        <end position="526"/>
    </location>
</feature>
<accession>A0A834G4F5</accession>
<gene>
    <name evidence="3" type="ORF">RHSIM_Rhsim12G0162800</name>
</gene>
<protein>
    <recommendedName>
        <fullName evidence="2">F-box associated beta-propeller type 3 domain-containing protein</fullName>
    </recommendedName>
</protein>
<evidence type="ECO:0000313" key="4">
    <source>
        <dbReference type="Proteomes" id="UP000626092"/>
    </source>
</evidence>
<evidence type="ECO:0000256" key="1">
    <source>
        <dbReference type="ARBA" id="ARBA00023125"/>
    </source>
</evidence>
<dbReference type="Pfam" id="PF08268">
    <property type="entry name" value="FBA_3"/>
    <property type="match status" value="1"/>
</dbReference>
<dbReference type="NCBIfam" id="TIGR01640">
    <property type="entry name" value="F_box_assoc_1"/>
    <property type="match status" value="1"/>
</dbReference>
<dbReference type="PANTHER" id="PTHR45855">
    <property type="entry name" value="TRANSCRIPTION FACTOR PIF1-RELATED"/>
    <property type="match status" value="1"/>
</dbReference>
<dbReference type="GO" id="GO:0005634">
    <property type="term" value="C:nucleus"/>
    <property type="evidence" value="ECO:0007669"/>
    <property type="project" value="TreeGrafter"/>
</dbReference>
<dbReference type="Proteomes" id="UP000626092">
    <property type="component" value="Unassembled WGS sequence"/>
</dbReference>
<name>A0A834G4F5_RHOSS</name>
<keyword evidence="4" id="KW-1185">Reference proteome</keyword>
<evidence type="ECO:0000259" key="2">
    <source>
        <dbReference type="Pfam" id="PF08268"/>
    </source>
</evidence>
<keyword evidence="1" id="KW-0238">DNA-binding</keyword>
<evidence type="ECO:0000313" key="3">
    <source>
        <dbReference type="EMBL" id="KAF7124912.1"/>
    </source>
</evidence>
<reference evidence="3" key="1">
    <citation type="submission" date="2019-11" db="EMBL/GenBank/DDBJ databases">
        <authorList>
            <person name="Liu Y."/>
            <person name="Hou J."/>
            <person name="Li T.-Q."/>
            <person name="Guan C.-H."/>
            <person name="Wu X."/>
            <person name="Wu H.-Z."/>
            <person name="Ling F."/>
            <person name="Zhang R."/>
            <person name="Shi X.-G."/>
            <person name="Ren J.-P."/>
            <person name="Chen E.-F."/>
            <person name="Sun J.-M."/>
        </authorList>
    </citation>
    <scope>NUCLEOTIDE SEQUENCE</scope>
    <source>
        <strain evidence="3">Adult_tree_wgs_1</strain>
        <tissue evidence="3">Leaves</tissue>
    </source>
</reference>
<dbReference type="EMBL" id="WJXA01000012">
    <property type="protein sequence ID" value="KAF7124912.1"/>
    <property type="molecule type" value="Genomic_DNA"/>
</dbReference>
<proteinExistence type="predicted"/>
<dbReference type="InterPro" id="IPR013187">
    <property type="entry name" value="F-box-assoc_dom_typ3"/>
</dbReference>
<comment type="caution">
    <text evidence="3">The sequence shown here is derived from an EMBL/GenBank/DDBJ whole genome shotgun (WGS) entry which is preliminary data.</text>
</comment>
<dbReference type="InterPro" id="IPR031066">
    <property type="entry name" value="bHLH_ALC-like_plant"/>
</dbReference>
<dbReference type="AlphaFoldDB" id="A0A834G4F5"/>
<sequence>MISIGLVDIGLGWVDIGLWYFDSKRSARLSILTSKDLAYHIGSWFADVGWKVVGRGKYMKRDINRGPRQYDSTTDIASMLDEVIEYLKQLQAQVHLMSSATRNNLPQMMMLAALGLHHQQQIQMSLLARMGMGMGVGLGMGMGMGPTFLPPPHPFVVPPMIPTHNQAQATTDAAAVTSQAYPNFSGPANHGPYRFGFSHPGPQAHFVNSGYPPYVGQPSGFGGHGYTPNVGQSSGFGGQSNGFGGNSTGFETSSDMYPSGFPATSAFAATYSPQTGHTCPGFPSQNCPISANKIGGMFPQTGNKPNSKGGNLAYGPGLHVSRITRKPPNLRAKTMAKKDEKKEWRERGAAEAKFEDCNCATLLVDSNSPRQHLKTLPRSSGSEVLRSSNGLMLCTIELNNYVVCNLTTQRFVVLPKLGVVSKSYFWLDDYLIYDPKKSPYYKVVVVSLSLKLGTSQIDVYSSESGSWKSTIATPMIPMFGQRAVWNGAIFLMGCGPGTQSCLKHDHFYFQFDVDAERISTTGVPCPPYHSKGILYLGECGGHLLAIQIPDGGNATEFKVLEMKDGEDKFRNVGANENDLAVVLCVGGLVVQYNIKCKTTLKVLCDLAGEYCEQAAKNNIVAAPVENERTIPMHIKR</sequence>
<dbReference type="InterPro" id="IPR017451">
    <property type="entry name" value="F-box-assoc_interact_dom"/>
</dbReference>
<dbReference type="GO" id="GO:0003677">
    <property type="term" value="F:DNA binding"/>
    <property type="evidence" value="ECO:0007669"/>
    <property type="project" value="UniProtKB-KW"/>
</dbReference>